<accession>A0A4Y2N1R7</accession>
<organism evidence="1 2">
    <name type="scientific">Araneus ventricosus</name>
    <name type="common">Orbweaver spider</name>
    <name type="synonym">Epeira ventricosa</name>
    <dbReference type="NCBI Taxonomy" id="182803"/>
    <lineage>
        <taxon>Eukaryota</taxon>
        <taxon>Metazoa</taxon>
        <taxon>Ecdysozoa</taxon>
        <taxon>Arthropoda</taxon>
        <taxon>Chelicerata</taxon>
        <taxon>Arachnida</taxon>
        <taxon>Araneae</taxon>
        <taxon>Araneomorphae</taxon>
        <taxon>Entelegynae</taxon>
        <taxon>Araneoidea</taxon>
        <taxon>Araneidae</taxon>
        <taxon>Araneus</taxon>
    </lineage>
</organism>
<protein>
    <submittedName>
        <fullName evidence="1">Uncharacterized protein</fullName>
    </submittedName>
</protein>
<keyword evidence="2" id="KW-1185">Reference proteome</keyword>
<dbReference type="Proteomes" id="UP000499080">
    <property type="component" value="Unassembled WGS sequence"/>
</dbReference>
<name>A0A4Y2N1R7_ARAVE</name>
<feature type="non-terminal residue" evidence="1">
    <location>
        <position position="1"/>
    </location>
</feature>
<evidence type="ECO:0000313" key="1">
    <source>
        <dbReference type="EMBL" id="GBN33348.1"/>
    </source>
</evidence>
<comment type="caution">
    <text evidence="1">The sequence shown here is derived from an EMBL/GenBank/DDBJ whole genome shotgun (WGS) entry which is preliminary data.</text>
</comment>
<dbReference type="OrthoDB" id="342531at2759"/>
<dbReference type="EMBL" id="BGPR01207316">
    <property type="protein sequence ID" value="GBN33348.1"/>
    <property type="molecule type" value="Genomic_DNA"/>
</dbReference>
<evidence type="ECO:0000313" key="2">
    <source>
        <dbReference type="Proteomes" id="UP000499080"/>
    </source>
</evidence>
<gene>
    <name evidence="1" type="ORF">AVEN_134542_1</name>
</gene>
<reference evidence="1 2" key="1">
    <citation type="journal article" date="2019" name="Sci. Rep.">
        <title>Orb-weaving spider Araneus ventricosus genome elucidates the spidroin gene catalogue.</title>
        <authorList>
            <person name="Kono N."/>
            <person name="Nakamura H."/>
            <person name="Ohtoshi R."/>
            <person name="Moran D.A.P."/>
            <person name="Shinohara A."/>
            <person name="Yoshida Y."/>
            <person name="Fujiwara M."/>
            <person name="Mori M."/>
            <person name="Tomita M."/>
            <person name="Arakawa K."/>
        </authorList>
    </citation>
    <scope>NUCLEOTIDE SEQUENCE [LARGE SCALE GENOMIC DNA]</scope>
</reference>
<dbReference type="AlphaFoldDB" id="A0A4Y2N1R7"/>
<proteinExistence type="predicted"/>
<sequence length="93" mass="10601">DEEDRGTHSRGCQAVLQIGSLVLHPAVVSDMDWRLDVVKFLFLHSFFKLHTPTEDILHEAISSLFVKALVLREDLGFHLAVIRRLIGLLRREG</sequence>